<evidence type="ECO:0000256" key="1">
    <source>
        <dbReference type="SAM" id="MobiDB-lite"/>
    </source>
</evidence>
<feature type="compositionally biased region" description="Acidic residues" evidence="1">
    <location>
        <begin position="109"/>
        <end position="128"/>
    </location>
</feature>
<organism evidence="2">
    <name type="scientific">Medioppia subpectinata</name>
    <dbReference type="NCBI Taxonomy" id="1979941"/>
    <lineage>
        <taxon>Eukaryota</taxon>
        <taxon>Metazoa</taxon>
        <taxon>Ecdysozoa</taxon>
        <taxon>Arthropoda</taxon>
        <taxon>Chelicerata</taxon>
        <taxon>Arachnida</taxon>
        <taxon>Acari</taxon>
        <taxon>Acariformes</taxon>
        <taxon>Sarcoptiformes</taxon>
        <taxon>Oribatida</taxon>
        <taxon>Brachypylina</taxon>
        <taxon>Oppioidea</taxon>
        <taxon>Oppiidae</taxon>
        <taxon>Medioppia</taxon>
    </lineage>
</organism>
<dbReference type="GO" id="GO:0010032">
    <property type="term" value="P:meiotic chromosome condensation"/>
    <property type="evidence" value="ECO:0007669"/>
    <property type="project" value="TreeGrafter"/>
</dbReference>
<reference evidence="2" key="1">
    <citation type="submission" date="2020-11" db="EMBL/GenBank/DDBJ databases">
        <authorList>
            <person name="Tran Van P."/>
        </authorList>
    </citation>
    <scope>NUCLEOTIDE SEQUENCE</scope>
</reference>
<dbReference type="InterPro" id="IPR026971">
    <property type="entry name" value="CND1/NCAPD3"/>
</dbReference>
<protein>
    <submittedName>
        <fullName evidence="2">Uncharacterized protein</fullName>
    </submittedName>
</protein>
<sequence length="544" mass="62276">MLLSEQNENQTSDENTNDSQQLTNTWNSIELEFVEFWTEILKTSDATYDEEGDDIENQTIVSDCDDIEPVFDRFRALITEKKFKTGLSLLKKLREEFPDNEIITHRDDEEMNESDDNENTDEEMDSEDNPNNKSKNKRQVLYSNVTNAEKSILDLGSKAVERDIEKIATVLIRSSQQTEENIESQSRAPTTTIQVARLSIDRTDGSAESIVNDISRQQILVKYLSDCIKFTEQIQIAIPLVSDLLLSRNITDIQEAIEFFVSAYKFGVKDAIFGVRKLILLVWSQEKSIKDSAVSAYKRIYLDFESDARLSEMSEKHKAFSVVKSLSELVMGATLGELISIEQLLKELMDSNEIQQIHIQVLWERFSMKLTNTTSEESRVAIQLIGMLSTSNPELIRSKENLNAIITEGLGERGRKDSRLVSETCIALGKAYRLPKTDTCEQFYRLPKDHELFTHLRTILLNGLDNLSDNYYDMMSDNIIKVIFQLAEHPDSLSEQFIREMLLKLISLTQSEELTTDMQTVSLDNANKENCEQISNQDITEADR</sequence>
<dbReference type="PANTHER" id="PTHR14222">
    <property type="entry name" value="CONDENSIN"/>
    <property type="match status" value="1"/>
</dbReference>
<feature type="region of interest" description="Disordered" evidence="1">
    <location>
        <begin position="101"/>
        <end position="138"/>
    </location>
</feature>
<dbReference type="PANTHER" id="PTHR14222:SF2">
    <property type="entry name" value="CONDENSIN COMPLEX SUBUNIT 1"/>
    <property type="match status" value="1"/>
</dbReference>
<dbReference type="EMBL" id="CAJPIZ010001856">
    <property type="protein sequence ID" value="CAG2104162.1"/>
    <property type="molecule type" value="Genomic_DNA"/>
</dbReference>
<dbReference type="InterPro" id="IPR016024">
    <property type="entry name" value="ARM-type_fold"/>
</dbReference>
<evidence type="ECO:0000313" key="2">
    <source>
        <dbReference type="EMBL" id="CAD7623732.1"/>
    </source>
</evidence>
<proteinExistence type="predicted"/>
<evidence type="ECO:0000313" key="3">
    <source>
        <dbReference type="Proteomes" id="UP000759131"/>
    </source>
</evidence>
<dbReference type="AlphaFoldDB" id="A0A7R9KIM2"/>
<keyword evidence="3" id="KW-1185">Reference proteome</keyword>
<dbReference type="Proteomes" id="UP000759131">
    <property type="component" value="Unassembled WGS sequence"/>
</dbReference>
<feature type="region of interest" description="Disordered" evidence="1">
    <location>
        <begin position="1"/>
        <end position="23"/>
    </location>
</feature>
<feature type="non-terminal residue" evidence="2">
    <location>
        <position position="1"/>
    </location>
</feature>
<dbReference type="GO" id="GO:0000796">
    <property type="term" value="C:condensin complex"/>
    <property type="evidence" value="ECO:0007669"/>
    <property type="project" value="TreeGrafter"/>
</dbReference>
<gene>
    <name evidence="2" type="ORF">OSB1V03_LOCUS4183</name>
</gene>
<dbReference type="GO" id="GO:0000779">
    <property type="term" value="C:condensed chromosome, centromeric region"/>
    <property type="evidence" value="ECO:0007669"/>
    <property type="project" value="TreeGrafter"/>
</dbReference>
<name>A0A7R9KIM2_9ACAR</name>
<dbReference type="SUPFAM" id="SSF48371">
    <property type="entry name" value="ARM repeat"/>
    <property type="match status" value="1"/>
</dbReference>
<dbReference type="OrthoDB" id="436262at2759"/>
<dbReference type="GO" id="GO:0007076">
    <property type="term" value="P:mitotic chromosome condensation"/>
    <property type="evidence" value="ECO:0007669"/>
    <property type="project" value="InterPro"/>
</dbReference>
<dbReference type="EMBL" id="OC856431">
    <property type="protein sequence ID" value="CAD7623732.1"/>
    <property type="molecule type" value="Genomic_DNA"/>
</dbReference>
<accession>A0A7R9KIM2</accession>
<dbReference type="GO" id="GO:0042393">
    <property type="term" value="F:histone binding"/>
    <property type="evidence" value="ECO:0007669"/>
    <property type="project" value="TreeGrafter"/>
</dbReference>